<dbReference type="SUPFAM" id="SSF49785">
    <property type="entry name" value="Galactose-binding domain-like"/>
    <property type="match status" value="2"/>
</dbReference>
<dbReference type="GO" id="GO:0004553">
    <property type="term" value="F:hydrolase activity, hydrolyzing O-glycosyl compounds"/>
    <property type="evidence" value="ECO:0007669"/>
    <property type="project" value="InterPro"/>
</dbReference>
<dbReference type="Pfam" id="PF00722">
    <property type="entry name" value="Glyco_hydro_16"/>
    <property type="match status" value="1"/>
</dbReference>
<evidence type="ECO:0000259" key="3">
    <source>
        <dbReference type="PROSITE" id="PS51762"/>
    </source>
</evidence>
<evidence type="ECO:0008006" key="6">
    <source>
        <dbReference type="Google" id="ProtNLM"/>
    </source>
</evidence>
<dbReference type="GO" id="GO:0005975">
    <property type="term" value="P:carbohydrate metabolic process"/>
    <property type="evidence" value="ECO:0007669"/>
    <property type="project" value="InterPro"/>
</dbReference>
<keyword evidence="5" id="KW-1185">Reference proteome</keyword>
<name>A0A8J3YY66_9ACTN</name>
<dbReference type="RefSeq" id="WP_203988935.1">
    <property type="nucleotide sequence ID" value="NZ_BOPG01000011.1"/>
</dbReference>
<keyword evidence="1" id="KW-0732">Signal</keyword>
<dbReference type="EMBL" id="BOPG01000011">
    <property type="protein sequence ID" value="GIJ54184.1"/>
    <property type="molecule type" value="Genomic_DNA"/>
</dbReference>
<reference evidence="4" key="1">
    <citation type="submission" date="2021-01" db="EMBL/GenBank/DDBJ databases">
        <title>Whole genome shotgun sequence of Virgisporangium aurantiacum NBRC 16421.</title>
        <authorList>
            <person name="Komaki H."/>
            <person name="Tamura T."/>
        </authorList>
    </citation>
    <scope>NUCLEOTIDE SEQUENCE</scope>
    <source>
        <strain evidence="4">NBRC 16421</strain>
    </source>
</reference>
<feature type="signal peptide" evidence="1">
    <location>
        <begin position="1"/>
        <end position="29"/>
    </location>
</feature>
<dbReference type="Proteomes" id="UP000612585">
    <property type="component" value="Unassembled WGS sequence"/>
</dbReference>
<gene>
    <name evidence="4" type="ORF">Vau01_017000</name>
</gene>
<dbReference type="Pfam" id="PF22633">
    <property type="entry name" value="F5_F8_type_C_2"/>
    <property type="match status" value="1"/>
</dbReference>
<feature type="chain" id="PRO_5035203215" description="F5/8 type C domain-containing protein" evidence="1">
    <location>
        <begin position="30"/>
        <end position="560"/>
    </location>
</feature>
<evidence type="ECO:0000313" key="5">
    <source>
        <dbReference type="Proteomes" id="UP000612585"/>
    </source>
</evidence>
<dbReference type="InterPro" id="IPR008979">
    <property type="entry name" value="Galactose-bd-like_sf"/>
</dbReference>
<dbReference type="PANTHER" id="PTHR45713">
    <property type="entry name" value="FTP DOMAIN-CONTAINING PROTEIN"/>
    <property type="match status" value="1"/>
</dbReference>
<dbReference type="PANTHER" id="PTHR45713:SF6">
    <property type="entry name" value="F5_8 TYPE C DOMAIN-CONTAINING PROTEIN"/>
    <property type="match status" value="1"/>
</dbReference>
<dbReference type="PROSITE" id="PS50022">
    <property type="entry name" value="FA58C_3"/>
    <property type="match status" value="2"/>
</dbReference>
<dbReference type="AlphaFoldDB" id="A0A8J3YY66"/>
<dbReference type="InterPro" id="IPR013320">
    <property type="entry name" value="ConA-like_dom_sf"/>
</dbReference>
<dbReference type="SMART" id="SM00231">
    <property type="entry name" value="FA58C"/>
    <property type="match status" value="2"/>
</dbReference>
<proteinExistence type="predicted"/>
<feature type="domain" description="F5/8 type C" evidence="2">
    <location>
        <begin position="146"/>
        <end position="285"/>
    </location>
</feature>
<protein>
    <recommendedName>
        <fullName evidence="6">F5/8 type C domain-containing protein</fullName>
    </recommendedName>
</protein>
<dbReference type="Gene3D" id="2.60.120.260">
    <property type="entry name" value="Galactose-binding domain-like"/>
    <property type="match status" value="2"/>
</dbReference>
<feature type="domain" description="GH16" evidence="3">
    <location>
        <begin position="309"/>
        <end position="548"/>
    </location>
</feature>
<dbReference type="InterPro" id="IPR051941">
    <property type="entry name" value="BG_Antigen-Binding_Lectin"/>
</dbReference>
<sequence length="560" mass="60750">MPRRRFHAAFATVIVATAAVLSVPSIAHAATNLALGKSVTVSSTDGNPAPNAVDGNASTRWSSAYDDPQWIVVDLGSAQTVGSVTLRWEAAFGRAYQVQTSTDNSTWTNRFTTTAGDGGVDTATFTPAQARYVRMNGTQRATAYGYSLYEFEVYSGSAVTNVALNRPVAVSSDDGNPAANAVDGNASTRWSSAYGDPQWIVVDLGTGATIGAVTLRWEAAFGRAYRIQTSDDNTSWTDRFSTTTGDGGVDTVTLSPVSARYIRLYGTQRATQYGYSLYEFEVMGTGGGGPVDPPPAGDGPDMTGYAAVYDYRFGTAAGRFSNLAARFNPYGIAGTSVINNEWQRYQAFNGTNHRLTADRLELTAVANLGGVYNGGVSSGQITTKDTFYPRNGKRYIFKLRAKVPQNKRGAWPAFWMYARQAPNTSSEIDIVEIFDTPTQNTFDWTGYDHGEGVGSNFHSIMTNQWVWHPGFDFAADYHTYTLVWEEGRIFKWVDDYWVKGTNFTWQGSDPQVLINLAMGGSNNNNPNSASFPAVFSIDSFQVYVDCPGDAVTTSCHVPTG</sequence>
<dbReference type="Pfam" id="PF00754">
    <property type="entry name" value="F5_F8_type_C"/>
    <property type="match status" value="1"/>
</dbReference>
<organism evidence="4 5">
    <name type="scientific">Virgisporangium aurantiacum</name>
    <dbReference type="NCBI Taxonomy" id="175570"/>
    <lineage>
        <taxon>Bacteria</taxon>
        <taxon>Bacillati</taxon>
        <taxon>Actinomycetota</taxon>
        <taxon>Actinomycetes</taxon>
        <taxon>Micromonosporales</taxon>
        <taxon>Micromonosporaceae</taxon>
        <taxon>Virgisporangium</taxon>
    </lineage>
</organism>
<evidence type="ECO:0000256" key="1">
    <source>
        <dbReference type="SAM" id="SignalP"/>
    </source>
</evidence>
<feature type="domain" description="F5/8 type C" evidence="2">
    <location>
        <begin position="16"/>
        <end position="135"/>
    </location>
</feature>
<comment type="caution">
    <text evidence="4">The sequence shown here is derived from an EMBL/GenBank/DDBJ whole genome shotgun (WGS) entry which is preliminary data.</text>
</comment>
<dbReference type="InterPro" id="IPR000757">
    <property type="entry name" value="Beta-glucanase-like"/>
</dbReference>
<evidence type="ECO:0000259" key="2">
    <source>
        <dbReference type="PROSITE" id="PS50022"/>
    </source>
</evidence>
<dbReference type="PROSITE" id="PS51762">
    <property type="entry name" value="GH16_2"/>
    <property type="match status" value="1"/>
</dbReference>
<dbReference type="InterPro" id="IPR000421">
    <property type="entry name" value="FA58C"/>
</dbReference>
<accession>A0A8J3YY66</accession>
<dbReference type="SUPFAM" id="SSF49899">
    <property type="entry name" value="Concanavalin A-like lectins/glucanases"/>
    <property type="match status" value="1"/>
</dbReference>
<dbReference type="Gene3D" id="2.60.120.200">
    <property type="match status" value="1"/>
</dbReference>
<evidence type="ECO:0000313" key="4">
    <source>
        <dbReference type="EMBL" id="GIJ54184.1"/>
    </source>
</evidence>